<evidence type="ECO:0000313" key="6">
    <source>
        <dbReference type="Proteomes" id="UP000246352"/>
    </source>
</evidence>
<evidence type="ECO:0000256" key="1">
    <source>
        <dbReference type="ARBA" id="ARBA00022737"/>
    </source>
</evidence>
<sequence length="1362" mass="144967">MTLSGWWRLAGCLAGLAASLSASAATVLPADRDWQDAKGWKIYWSDGFKGCLAEQQQADGAMFLLGVSQQDRRFSLLVLNDAMSAFEPGKEHRLDLVFDGRINWRTGFAGIAIDSKAGILGTYPPGEFQEQVAHSSTLEISNGQQRLVKLSLKGTRGAINAVTECHAALFGSAAEQSASGDKLMEQARRLHAEGIERFKAGDPAGAEAALAKVPELLTQAFGPDHPAVADSIDFLGMLTSEIKGPEAAEPLFRRALAIRAKVLPAGDLKLMQSYRHIARTHIDRRNFAAAEPELRRAVEIATARLAADDPQLADILSDFGATLSETGKHAEAVPLVRSALDIRKKALGEDHPQVAATFYNLGVALAGVEAPRPGVAAADAVLAPAPGDDAALALESALAIQEKALPADDIMISNTLSKLGDVLLARKDFAAARPEFERALVIREAKLGPDHPQVQYLLESLSAIAAHDVDYAKAEALFRRALEIRRKDKGASSPDYATGLAILARRASDNTDYSEAEALNLEALGIRETALGSDDPAVADSLTSLANVRIRLADLDGAEEAADRALKILDAGAPGRIDALMALGEIAAKRGDAGRSEEIYGEALSASEAAFGKSSYAVANNLANLAIVISDRGEPERGEQLLTRAVAIYEAIARPNDPAISSALDSLAAIRANRDDIAGAEQLYRRIIDIKTTAYGSDHVGVAKAEHNFARMLTGVGRFEEAEPLYRHANSVIRARMGTDHPDYGQALVGLAFLRKKQGDHTESESLYREARDIYQRNFGPDSREQFWILDGLAEILRQRGDVDEALALLRPVADKELVNRRSYLPLLVGGSNQTPETVREGFEAIQRMDKSKAASALRSLSVRFAAGSDELADLVRLRQDGEADLARLKDALLAELSRAPAERQAEAEAALRKDIAAAAGDLDAVGTRLAEAFPEYAELSGSASLPGEAVQRLLKPEEVLVLIDIAGDRDNDGEDYVWAVSAGEIAAHRLDTARGEIAEAVTALRRGLELDSDEREAFDAALAHDLYTKLIGPVSAQIEGRSEVLFVLNGPVSSLPMQLLVTADPAGKPLREIDWFIRDHAVTVLPSVSSLSILRAGTDAAQAAKQFRGYGDPVFRVETGGQAPAATDSGPAVSGQAGFDAYFKRGLADVRLLSEGLVALPETADELRRVAASLGASEADIVLGHAASEAAIKADVLGDYGIVYFATHGLVAGETAQVTREGAEPALVLSLPQAPSPLDDGLLTASEVAQLKLNADWVVLSACNTAAGDGNGADALSGLARAFFYAGARSMLVSHWAVASDATVALMTRTFDEASSPQTSGAEAIRRAMISMIDDARHPEWADPAYWAPFILVGEPRGAES</sequence>
<evidence type="ECO:0000259" key="4">
    <source>
        <dbReference type="Pfam" id="PF12770"/>
    </source>
</evidence>
<dbReference type="InterPro" id="IPR024983">
    <property type="entry name" value="CHAT_dom"/>
</dbReference>
<dbReference type="SUPFAM" id="SSF81901">
    <property type="entry name" value="HCP-like"/>
    <property type="match status" value="1"/>
</dbReference>
<protein>
    <submittedName>
        <fullName evidence="5">CHAT domain-containing protein</fullName>
    </submittedName>
</protein>
<dbReference type="EMBL" id="QGTR01000002">
    <property type="protein sequence ID" value="PWW01457.1"/>
    <property type="molecule type" value="Genomic_DNA"/>
</dbReference>
<comment type="caution">
    <text evidence="5">The sequence shown here is derived from an EMBL/GenBank/DDBJ whole genome shotgun (WGS) entry which is preliminary data.</text>
</comment>
<keyword evidence="1" id="KW-0677">Repeat</keyword>
<dbReference type="Proteomes" id="UP000246352">
    <property type="component" value="Unassembled WGS sequence"/>
</dbReference>
<dbReference type="Pfam" id="PF13424">
    <property type="entry name" value="TPR_12"/>
    <property type="match status" value="5"/>
</dbReference>
<evidence type="ECO:0000313" key="5">
    <source>
        <dbReference type="EMBL" id="PWW01457.1"/>
    </source>
</evidence>
<dbReference type="InterPro" id="IPR019734">
    <property type="entry name" value="TPR_rpt"/>
</dbReference>
<reference evidence="5 6" key="1">
    <citation type="submission" date="2018-05" db="EMBL/GenBank/DDBJ databases">
        <title>Genomic Encyclopedia of Type Strains, Phase IV (KMG-IV): sequencing the most valuable type-strain genomes for metagenomic binning, comparative biology and taxonomic classification.</title>
        <authorList>
            <person name="Goeker M."/>
        </authorList>
    </citation>
    <scope>NUCLEOTIDE SEQUENCE [LARGE SCALE GENOMIC DNA]</scope>
    <source>
        <strain evidence="5 6">DSM 16791</strain>
    </source>
</reference>
<evidence type="ECO:0000256" key="2">
    <source>
        <dbReference type="ARBA" id="ARBA00022803"/>
    </source>
</evidence>
<organism evidence="5 6">
    <name type="scientific">Hoeflea marina</name>
    <dbReference type="NCBI Taxonomy" id="274592"/>
    <lineage>
        <taxon>Bacteria</taxon>
        <taxon>Pseudomonadati</taxon>
        <taxon>Pseudomonadota</taxon>
        <taxon>Alphaproteobacteria</taxon>
        <taxon>Hyphomicrobiales</taxon>
        <taxon>Rhizobiaceae</taxon>
        <taxon>Hoeflea</taxon>
    </lineage>
</organism>
<name>A0A317PL22_9HYPH</name>
<accession>A0A317PL22</accession>
<dbReference type="PANTHER" id="PTHR45641">
    <property type="entry name" value="TETRATRICOPEPTIDE REPEAT PROTEIN (AFU_ORTHOLOGUE AFUA_6G03870)"/>
    <property type="match status" value="1"/>
</dbReference>
<dbReference type="Pfam" id="PF13374">
    <property type="entry name" value="TPR_10"/>
    <property type="match status" value="2"/>
</dbReference>
<evidence type="ECO:0000256" key="3">
    <source>
        <dbReference type="SAM" id="SignalP"/>
    </source>
</evidence>
<gene>
    <name evidence="5" type="ORF">DFR52_102119</name>
</gene>
<feature type="signal peptide" evidence="3">
    <location>
        <begin position="1"/>
        <end position="24"/>
    </location>
</feature>
<keyword evidence="6" id="KW-1185">Reference proteome</keyword>
<dbReference type="InterPro" id="IPR011990">
    <property type="entry name" value="TPR-like_helical_dom_sf"/>
</dbReference>
<dbReference type="Gene3D" id="1.25.40.10">
    <property type="entry name" value="Tetratricopeptide repeat domain"/>
    <property type="match status" value="4"/>
</dbReference>
<dbReference type="Pfam" id="PF12770">
    <property type="entry name" value="CHAT"/>
    <property type="match status" value="1"/>
</dbReference>
<feature type="domain" description="CHAT" evidence="4">
    <location>
        <begin position="1022"/>
        <end position="1356"/>
    </location>
</feature>
<keyword evidence="2" id="KW-0802">TPR repeat</keyword>
<feature type="chain" id="PRO_5016266955" evidence="3">
    <location>
        <begin position="25"/>
        <end position="1362"/>
    </location>
</feature>
<dbReference type="PANTHER" id="PTHR45641:SF19">
    <property type="entry name" value="NEPHROCYSTIN-3"/>
    <property type="match status" value="1"/>
</dbReference>
<dbReference type="SUPFAM" id="SSF48452">
    <property type="entry name" value="TPR-like"/>
    <property type="match status" value="4"/>
</dbReference>
<proteinExistence type="predicted"/>
<dbReference type="SMART" id="SM00028">
    <property type="entry name" value="TPR"/>
    <property type="match status" value="7"/>
</dbReference>
<keyword evidence="3" id="KW-0732">Signal</keyword>